<evidence type="ECO:0000313" key="3">
    <source>
        <dbReference type="Proteomes" id="UP001610063"/>
    </source>
</evidence>
<keyword evidence="2" id="KW-0378">Hydrolase</keyword>
<gene>
    <name evidence="2" type="ORF">ACHKAR_20965</name>
</gene>
<keyword evidence="3" id="KW-1185">Reference proteome</keyword>
<name>A0ABW7NE86_9BACT</name>
<dbReference type="PANTHER" id="PTHR43433:SF5">
    <property type="entry name" value="AB HYDROLASE-1 DOMAIN-CONTAINING PROTEIN"/>
    <property type="match status" value="1"/>
</dbReference>
<dbReference type="Proteomes" id="UP001610063">
    <property type="component" value="Unassembled WGS sequence"/>
</dbReference>
<dbReference type="InterPro" id="IPR029058">
    <property type="entry name" value="AB_hydrolase_fold"/>
</dbReference>
<evidence type="ECO:0000313" key="2">
    <source>
        <dbReference type="EMBL" id="MFH6985938.1"/>
    </source>
</evidence>
<comment type="caution">
    <text evidence="2">The sequence shown here is derived from an EMBL/GenBank/DDBJ whole genome shotgun (WGS) entry which is preliminary data.</text>
</comment>
<accession>A0ABW7NE86</accession>
<protein>
    <submittedName>
        <fullName evidence="2">Alpha/beta fold hydrolase</fullName>
    </submittedName>
</protein>
<evidence type="ECO:0000259" key="1">
    <source>
        <dbReference type="Pfam" id="PF00561"/>
    </source>
</evidence>
<feature type="domain" description="AB hydrolase-1" evidence="1">
    <location>
        <begin position="43"/>
        <end position="264"/>
    </location>
</feature>
<sequence length="282" mass="31348">MTKVTKHFAKASTQYLKVNGIDFAYRRFGNSKNKVPLVGFQHFTGTLDNWDPLIMDALAAEREVIVFDNVGVGNSGGNTPNTVESMTADAVLFIKELGLSKIDVLGFSLGGFIAQHLGIYYSDLIRKIIMVGTAPQGAEVLTGFAQLIEHAMSLDPEERFLKIFFTDSESSREAGRSVLQRLNARKHDRDVETSVDSIMAQMKAISAWATPPVEDRLSQIDHPVFIVQGSDDEMMDSNNSYVLFKSLPNATLSYYPDAAHGSFYQYPETFAVQANDFLDHFK</sequence>
<dbReference type="Gene3D" id="3.40.50.1820">
    <property type="entry name" value="alpha/beta hydrolase"/>
    <property type="match status" value="1"/>
</dbReference>
<dbReference type="RefSeq" id="WP_395419395.1">
    <property type="nucleotide sequence ID" value="NZ_JBIPKE010000020.1"/>
</dbReference>
<dbReference type="InterPro" id="IPR000073">
    <property type="entry name" value="AB_hydrolase_1"/>
</dbReference>
<dbReference type="SUPFAM" id="SSF53474">
    <property type="entry name" value="alpha/beta-Hydrolases"/>
    <property type="match status" value="1"/>
</dbReference>
<dbReference type="Pfam" id="PF00561">
    <property type="entry name" value="Abhydrolase_1"/>
    <property type="match status" value="1"/>
</dbReference>
<dbReference type="InterPro" id="IPR050471">
    <property type="entry name" value="AB_hydrolase"/>
</dbReference>
<proteinExistence type="predicted"/>
<dbReference type="EMBL" id="JBIPKE010000020">
    <property type="protein sequence ID" value="MFH6985938.1"/>
    <property type="molecule type" value="Genomic_DNA"/>
</dbReference>
<organism evidence="2 3">
    <name type="scientific">Marinoscillum luteum</name>
    <dbReference type="NCBI Taxonomy" id="861051"/>
    <lineage>
        <taxon>Bacteria</taxon>
        <taxon>Pseudomonadati</taxon>
        <taxon>Bacteroidota</taxon>
        <taxon>Cytophagia</taxon>
        <taxon>Cytophagales</taxon>
        <taxon>Reichenbachiellaceae</taxon>
        <taxon>Marinoscillum</taxon>
    </lineage>
</organism>
<dbReference type="PRINTS" id="PR00111">
    <property type="entry name" value="ABHYDROLASE"/>
</dbReference>
<dbReference type="PANTHER" id="PTHR43433">
    <property type="entry name" value="HYDROLASE, ALPHA/BETA FOLD FAMILY PROTEIN"/>
    <property type="match status" value="1"/>
</dbReference>
<reference evidence="2 3" key="1">
    <citation type="journal article" date="2013" name="Int. J. Syst. Evol. Microbiol.">
        <title>Marinoscillum luteum sp. nov., isolated from marine sediment.</title>
        <authorList>
            <person name="Cha I.T."/>
            <person name="Park S.J."/>
            <person name="Kim S.J."/>
            <person name="Kim J.G."/>
            <person name="Jung M.Y."/>
            <person name="Shin K.S."/>
            <person name="Kwon K.K."/>
            <person name="Yang S.H."/>
            <person name="Seo Y.S."/>
            <person name="Rhee S.K."/>
        </authorList>
    </citation>
    <scope>NUCLEOTIDE SEQUENCE [LARGE SCALE GENOMIC DNA]</scope>
    <source>
        <strain evidence="2 3">KCTC 23939</strain>
    </source>
</reference>
<dbReference type="GO" id="GO:0016787">
    <property type="term" value="F:hydrolase activity"/>
    <property type="evidence" value="ECO:0007669"/>
    <property type="project" value="UniProtKB-KW"/>
</dbReference>